<keyword evidence="3" id="KW-0675">Receptor</keyword>
<dbReference type="PANTHER" id="PTHR42928">
    <property type="entry name" value="TRICARBOXYLATE-BINDING PROTEIN"/>
    <property type="match status" value="1"/>
</dbReference>
<dbReference type="SUPFAM" id="SSF53850">
    <property type="entry name" value="Periplasmic binding protein-like II"/>
    <property type="match status" value="1"/>
</dbReference>
<dbReference type="InterPro" id="IPR042100">
    <property type="entry name" value="Bug_dom1"/>
</dbReference>
<dbReference type="EMBL" id="SMBX01000001">
    <property type="protein sequence ID" value="TCV02586.1"/>
    <property type="molecule type" value="Genomic_DNA"/>
</dbReference>
<dbReference type="Proteomes" id="UP000294692">
    <property type="component" value="Unassembled WGS sequence"/>
</dbReference>
<dbReference type="Gene3D" id="3.40.190.150">
    <property type="entry name" value="Bordetella uptake gene, domain 1"/>
    <property type="match status" value="1"/>
</dbReference>
<dbReference type="InterPro" id="IPR005064">
    <property type="entry name" value="BUG"/>
</dbReference>
<dbReference type="PANTHER" id="PTHR42928:SF5">
    <property type="entry name" value="BLR1237 PROTEIN"/>
    <property type="match status" value="1"/>
</dbReference>
<evidence type="ECO:0000313" key="3">
    <source>
        <dbReference type="EMBL" id="TCV02586.1"/>
    </source>
</evidence>
<comment type="similarity">
    <text evidence="1">Belongs to the UPF0065 (bug) family.</text>
</comment>
<sequence>MLNTIGCRLHPFLQKKLAATAFAASMIIAVPLAAGPAHAADDYPSRPVSLVLAYPPGGAVDFVGRLLARNLESALGQTVIVENRPGGGSVIGTSVVTRAQPDGYTLLLADPALIINPSFMKSVPYDAKKDLVPISTVTVSPLVLVVPGESKLKTLDDLIKEGKSRSSGLNFASAGLGTTPHMAGELLKARTETNLVHVPYKGSGPAMTDLVAGLVDFAFATQPAAVSYIGANRLRGLATTGAERSKRLPDLPTISETVPNFNVQFWTALFAPGGTPQPVLDKLNAAVRKTLETPDVLAALEKAGENPVYMPLDEASAFIAKEEQMWSKVVADGNLKQN</sequence>
<protein>
    <submittedName>
        <fullName evidence="3">Tripartite-type tricarboxylate transporter receptor subunit TctC</fullName>
    </submittedName>
</protein>
<keyword evidence="4" id="KW-1185">Reference proteome</keyword>
<dbReference type="AlphaFoldDB" id="A0A4R3VBE0"/>
<dbReference type="CDD" id="cd13578">
    <property type="entry name" value="PBP2_Bug27"/>
    <property type="match status" value="1"/>
</dbReference>
<dbReference type="Pfam" id="PF03401">
    <property type="entry name" value="TctC"/>
    <property type="match status" value="1"/>
</dbReference>
<evidence type="ECO:0000256" key="2">
    <source>
        <dbReference type="SAM" id="SignalP"/>
    </source>
</evidence>
<feature type="chain" id="PRO_5020736959" evidence="2">
    <location>
        <begin position="40"/>
        <end position="338"/>
    </location>
</feature>
<dbReference type="Gene3D" id="3.40.190.10">
    <property type="entry name" value="Periplasmic binding protein-like II"/>
    <property type="match status" value="1"/>
</dbReference>
<accession>A0A4R3VBE0</accession>
<keyword evidence="2" id="KW-0732">Signal</keyword>
<comment type="caution">
    <text evidence="3">The sequence shown here is derived from an EMBL/GenBank/DDBJ whole genome shotgun (WGS) entry which is preliminary data.</text>
</comment>
<reference evidence="3 4" key="1">
    <citation type="submission" date="2019-03" db="EMBL/GenBank/DDBJ databases">
        <title>Genomic Encyclopedia of Type Strains, Phase IV (KMG-IV): sequencing the most valuable type-strain genomes for metagenomic binning, comparative biology and taxonomic classification.</title>
        <authorList>
            <person name="Goeker M."/>
        </authorList>
    </citation>
    <scope>NUCLEOTIDE SEQUENCE [LARGE SCALE GENOMIC DNA]</scope>
    <source>
        <strain evidence="3 4">DSM 100048</strain>
    </source>
</reference>
<dbReference type="RefSeq" id="WP_165972444.1">
    <property type="nucleotide sequence ID" value="NZ_JBHRVM010000001.1"/>
</dbReference>
<gene>
    <name evidence="3" type="ORF">EV686_10140</name>
</gene>
<evidence type="ECO:0000313" key="4">
    <source>
        <dbReference type="Proteomes" id="UP000294692"/>
    </source>
</evidence>
<feature type="signal peptide" evidence="2">
    <location>
        <begin position="1"/>
        <end position="39"/>
    </location>
</feature>
<dbReference type="PIRSF" id="PIRSF017082">
    <property type="entry name" value="YflP"/>
    <property type="match status" value="1"/>
</dbReference>
<name>A0A4R3VBE0_9BURK</name>
<organism evidence="3 4">
    <name type="scientific">Paracandidimonas soli</name>
    <dbReference type="NCBI Taxonomy" id="1917182"/>
    <lineage>
        <taxon>Bacteria</taxon>
        <taxon>Pseudomonadati</taxon>
        <taxon>Pseudomonadota</taxon>
        <taxon>Betaproteobacteria</taxon>
        <taxon>Burkholderiales</taxon>
        <taxon>Alcaligenaceae</taxon>
        <taxon>Paracandidimonas</taxon>
    </lineage>
</organism>
<evidence type="ECO:0000256" key="1">
    <source>
        <dbReference type="ARBA" id="ARBA00006987"/>
    </source>
</evidence>
<proteinExistence type="inferred from homology"/>